<sequence length="402" mass="42318">MSSVPQEPLTAAALRLLPGLVALRRALHRAPETGLRLPRTQRTVLDALDGLPLTVTTGRALSSVVATLDGGRPGRTILLRGDMDALPQQEETGLEFASEVPGVMHACGHDLHTTMLVGAARLLAERRAELPGRVVFMFQPGEEKGGGARHMIDEGVLETADGAGVEGAFALHVSTRFETGTVHLRPGPSFAAADLLRITVRGRGGHASAPYLALDPVPVACEIVQALQTMVTRTAHVFDPVVLTVARIAAGTTTNIIPETAELDGTFRTLTPQARKLMRENVTRVARHVAAAHGATAEVDLEEGYPPVVNDAGFTAAAHTAADALLGTDRVHHLPEPVMGAEDFSYVLERVPGTMAYLGTRPPGTPPEGTPDIHSNRVVFDEDAMAVGSAVHAAVALDFLGG</sequence>
<proteinExistence type="predicted"/>
<feature type="binding site" evidence="2">
    <location>
        <position position="143"/>
    </location>
    <ligand>
        <name>Mn(2+)</name>
        <dbReference type="ChEBI" id="CHEBI:29035"/>
        <label>2</label>
    </ligand>
</feature>
<name>A0A918Z781_9ACTN</name>
<dbReference type="EMBL" id="BNBT01000005">
    <property type="protein sequence ID" value="GHE39563.1"/>
    <property type="molecule type" value="Genomic_DNA"/>
</dbReference>
<reference evidence="4" key="2">
    <citation type="submission" date="2020-09" db="EMBL/GenBank/DDBJ databases">
        <authorList>
            <person name="Sun Q."/>
            <person name="Ohkuma M."/>
        </authorList>
    </citation>
    <scope>NUCLEOTIDE SEQUENCE</scope>
    <source>
        <strain evidence="4">JCM 4784</strain>
    </source>
</reference>
<dbReference type="CDD" id="cd03886">
    <property type="entry name" value="M20_Acy1"/>
    <property type="match status" value="1"/>
</dbReference>
<gene>
    <name evidence="4" type="primary">hipO</name>
    <name evidence="4" type="ORF">GCM10018785_06480</name>
</gene>
<organism evidence="4 5">
    <name type="scientific">Streptomyces longispororuber</name>
    <dbReference type="NCBI Taxonomy" id="68230"/>
    <lineage>
        <taxon>Bacteria</taxon>
        <taxon>Bacillati</taxon>
        <taxon>Actinomycetota</taxon>
        <taxon>Actinomycetes</taxon>
        <taxon>Kitasatosporales</taxon>
        <taxon>Streptomycetaceae</taxon>
        <taxon>Streptomyces</taxon>
    </lineage>
</organism>
<dbReference type="SUPFAM" id="SSF55031">
    <property type="entry name" value="Bacterial exopeptidase dimerisation domain"/>
    <property type="match status" value="1"/>
</dbReference>
<feature type="binding site" evidence="2">
    <location>
        <position position="107"/>
    </location>
    <ligand>
        <name>Mn(2+)</name>
        <dbReference type="ChEBI" id="CHEBI:29035"/>
        <label>2</label>
    </ligand>
</feature>
<dbReference type="Gene3D" id="3.30.70.360">
    <property type="match status" value="1"/>
</dbReference>
<dbReference type="Proteomes" id="UP000608024">
    <property type="component" value="Unassembled WGS sequence"/>
</dbReference>
<dbReference type="PANTHER" id="PTHR11014:SF63">
    <property type="entry name" value="METALLOPEPTIDASE, PUTATIVE (AFU_ORTHOLOGUE AFUA_6G09600)-RELATED"/>
    <property type="match status" value="1"/>
</dbReference>
<dbReference type="InterPro" id="IPR036264">
    <property type="entry name" value="Bact_exopeptidase_dim_dom"/>
</dbReference>
<dbReference type="PIRSF" id="PIRSF005962">
    <property type="entry name" value="Pept_M20D_amidohydro"/>
    <property type="match status" value="1"/>
</dbReference>
<dbReference type="GO" id="GO:0050118">
    <property type="term" value="F:N-acetyldiaminopimelate deacetylase activity"/>
    <property type="evidence" value="ECO:0007669"/>
    <property type="project" value="UniProtKB-ARBA"/>
</dbReference>
<evidence type="ECO:0000313" key="4">
    <source>
        <dbReference type="EMBL" id="GHE39563.1"/>
    </source>
</evidence>
<dbReference type="Pfam" id="PF01546">
    <property type="entry name" value="Peptidase_M20"/>
    <property type="match status" value="1"/>
</dbReference>
<dbReference type="InterPro" id="IPR002933">
    <property type="entry name" value="Peptidase_M20"/>
</dbReference>
<dbReference type="InterPro" id="IPR017439">
    <property type="entry name" value="Amidohydrolase"/>
</dbReference>
<comment type="cofactor">
    <cofactor evidence="2">
        <name>Mn(2+)</name>
        <dbReference type="ChEBI" id="CHEBI:29035"/>
    </cofactor>
    <text evidence="2">The Mn(2+) ion enhances activity.</text>
</comment>
<dbReference type="FunFam" id="3.30.70.360:FF:000001">
    <property type="entry name" value="N-acetyldiaminopimelate deacetylase"/>
    <property type="match status" value="1"/>
</dbReference>
<evidence type="ECO:0000256" key="1">
    <source>
        <dbReference type="ARBA" id="ARBA00022801"/>
    </source>
</evidence>
<feature type="binding site" evidence="2">
    <location>
        <position position="374"/>
    </location>
    <ligand>
        <name>Mn(2+)</name>
        <dbReference type="ChEBI" id="CHEBI:29035"/>
        <label>2</label>
    </ligand>
</feature>
<comment type="caution">
    <text evidence="4">The sequence shown here is derived from an EMBL/GenBank/DDBJ whole genome shotgun (WGS) entry which is preliminary data.</text>
</comment>
<dbReference type="AlphaFoldDB" id="A0A918Z781"/>
<protein>
    <submittedName>
        <fullName evidence="4">Hippurate hydrolase</fullName>
    </submittedName>
</protein>
<reference evidence="4" key="1">
    <citation type="journal article" date="2014" name="Int. J. Syst. Evol. Microbiol.">
        <title>Complete genome sequence of Corynebacterium casei LMG S-19264T (=DSM 44701T), isolated from a smear-ripened cheese.</title>
        <authorList>
            <consortium name="US DOE Joint Genome Institute (JGI-PGF)"/>
            <person name="Walter F."/>
            <person name="Albersmeier A."/>
            <person name="Kalinowski J."/>
            <person name="Ruckert C."/>
        </authorList>
    </citation>
    <scope>NUCLEOTIDE SEQUENCE</scope>
    <source>
        <strain evidence="4">JCM 4784</strain>
    </source>
</reference>
<evidence type="ECO:0000313" key="5">
    <source>
        <dbReference type="Proteomes" id="UP000608024"/>
    </source>
</evidence>
<dbReference type="RefSeq" id="WP_190134254.1">
    <property type="nucleotide sequence ID" value="NZ_BNBT01000005.1"/>
</dbReference>
<keyword evidence="5" id="KW-1185">Reference proteome</keyword>
<evidence type="ECO:0000256" key="2">
    <source>
        <dbReference type="PIRSR" id="PIRSR005962-1"/>
    </source>
</evidence>
<dbReference type="Gene3D" id="3.40.630.10">
    <property type="entry name" value="Zn peptidases"/>
    <property type="match status" value="1"/>
</dbReference>
<dbReference type="Pfam" id="PF07687">
    <property type="entry name" value="M20_dimer"/>
    <property type="match status" value="1"/>
</dbReference>
<keyword evidence="2" id="KW-0464">Manganese</keyword>
<feature type="domain" description="Peptidase M20 dimerisation" evidence="3">
    <location>
        <begin position="197"/>
        <end position="290"/>
    </location>
</feature>
<keyword evidence="1 4" id="KW-0378">Hydrolase</keyword>
<feature type="binding site" evidence="2">
    <location>
        <position position="172"/>
    </location>
    <ligand>
        <name>Mn(2+)</name>
        <dbReference type="ChEBI" id="CHEBI:29035"/>
        <label>2</label>
    </ligand>
</feature>
<accession>A0A918Z781</accession>
<keyword evidence="2" id="KW-0479">Metal-binding</keyword>
<evidence type="ECO:0000259" key="3">
    <source>
        <dbReference type="Pfam" id="PF07687"/>
    </source>
</evidence>
<dbReference type="PANTHER" id="PTHR11014">
    <property type="entry name" value="PEPTIDASE M20 FAMILY MEMBER"/>
    <property type="match status" value="1"/>
</dbReference>
<dbReference type="GO" id="GO:0019877">
    <property type="term" value="P:diaminopimelate biosynthetic process"/>
    <property type="evidence" value="ECO:0007669"/>
    <property type="project" value="UniProtKB-ARBA"/>
</dbReference>
<feature type="binding site" evidence="2">
    <location>
        <position position="109"/>
    </location>
    <ligand>
        <name>Mn(2+)</name>
        <dbReference type="ChEBI" id="CHEBI:29035"/>
        <label>2</label>
    </ligand>
</feature>
<dbReference type="SUPFAM" id="SSF53187">
    <property type="entry name" value="Zn-dependent exopeptidases"/>
    <property type="match status" value="1"/>
</dbReference>
<dbReference type="GO" id="GO:0046872">
    <property type="term" value="F:metal ion binding"/>
    <property type="evidence" value="ECO:0007669"/>
    <property type="project" value="UniProtKB-KW"/>
</dbReference>
<dbReference type="NCBIfam" id="TIGR01891">
    <property type="entry name" value="amidohydrolases"/>
    <property type="match status" value="1"/>
</dbReference>
<dbReference type="InterPro" id="IPR011650">
    <property type="entry name" value="Peptidase_M20_dimer"/>
</dbReference>